<gene>
    <name evidence="2" type="ORF">CTOB1V02_LOCUS9530</name>
</gene>
<feature type="region of interest" description="Disordered" evidence="1">
    <location>
        <begin position="70"/>
        <end position="108"/>
    </location>
</feature>
<evidence type="ECO:0000256" key="1">
    <source>
        <dbReference type="SAM" id="MobiDB-lite"/>
    </source>
</evidence>
<reference evidence="2" key="1">
    <citation type="submission" date="2020-11" db="EMBL/GenBank/DDBJ databases">
        <authorList>
            <person name="Tran Van P."/>
        </authorList>
    </citation>
    <scope>NUCLEOTIDE SEQUENCE</scope>
</reference>
<proteinExistence type="predicted"/>
<feature type="compositionally biased region" description="Basic and acidic residues" evidence="1">
    <location>
        <begin position="70"/>
        <end position="85"/>
    </location>
</feature>
<evidence type="ECO:0000313" key="2">
    <source>
        <dbReference type="EMBL" id="CAD7231685.1"/>
    </source>
</evidence>
<organism evidence="2">
    <name type="scientific">Cyprideis torosa</name>
    <dbReference type="NCBI Taxonomy" id="163714"/>
    <lineage>
        <taxon>Eukaryota</taxon>
        <taxon>Metazoa</taxon>
        <taxon>Ecdysozoa</taxon>
        <taxon>Arthropoda</taxon>
        <taxon>Crustacea</taxon>
        <taxon>Oligostraca</taxon>
        <taxon>Ostracoda</taxon>
        <taxon>Podocopa</taxon>
        <taxon>Podocopida</taxon>
        <taxon>Cytherocopina</taxon>
        <taxon>Cytheroidea</taxon>
        <taxon>Cytherideidae</taxon>
        <taxon>Cyprideis</taxon>
    </lineage>
</organism>
<dbReference type="EMBL" id="OB663776">
    <property type="protein sequence ID" value="CAD7231685.1"/>
    <property type="molecule type" value="Genomic_DNA"/>
</dbReference>
<name>A0A7R8WHC2_9CRUS</name>
<sequence length="143" mass="16593">MEEQVHHWRLRSRKANGMRHHSIPIPTKFHSILLLSISSVYVAVAGLSFCTKTPCEREEEVHWDLQHLLHTETRGGSRSGDRTTEAPRQTKVRSTMIPSEPAPDPRDFRPCGCKRRYRDCISTRFFRDQRSTLKYGMSDEVPS</sequence>
<accession>A0A7R8WHC2</accession>
<dbReference type="AlphaFoldDB" id="A0A7R8WHC2"/>
<protein>
    <submittedName>
        <fullName evidence="2">Uncharacterized protein</fullName>
    </submittedName>
</protein>
<feature type="non-terminal residue" evidence="2">
    <location>
        <position position="143"/>
    </location>
</feature>